<keyword evidence="1" id="KW-0732">Signal</keyword>
<dbReference type="HOGENOM" id="CLU_962945_0_0_6"/>
<protein>
    <submittedName>
        <fullName evidence="2">Uncharacterized protein</fullName>
    </submittedName>
</protein>
<evidence type="ECO:0000313" key="2">
    <source>
        <dbReference type="EMBL" id="AFC87129.1"/>
    </source>
</evidence>
<accession>H8L091</accession>
<dbReference type="KEGG" id="fau:Fraau_2793"/>
<dbReference type="OrthoDB" id="5939597at2"/>
<reference evidence="2" key="1">
    <citation type="submission" date="2012-02" db="EMBL/GenBank/DDBJ databases">
        <title>The complete genome of Frateuria aurantia DSM 6220.</title>
        <authorList>
            <consortium name="US DOE Joint Genome Institute (JGI-PGF)"/>
            <person name="Lucas S."/>
            <person name="Copeland A."/>
            <person name="Lapidus A."/>
            <person name="Glavina del Rio T."/>
            <person name="Dalin E."/>
            <person name="Tice H."/>
            <person name="Bruce D."/>
            <person name="Goodwin L."/>
            <person name="Pitluck S."/>
            <person name="Peters L."/>
            <person name="Ovchinnikova G."/>
            <person name="Teshima H."/>
            <person name="Kyrpides N."/>
            <person name="Mavromatis K."/>
            <person name="Ivanova N."/>
            <person name="Brettin T."/>
            <person name="Detter J.C."/>
            <person name="Han C."/>
            <person name="Larimer F."/>
            <person name="Land M."/>
            <person name="Hauser L."/>
            <person name="Markowitz V."/>
            <person name="Cheng J.-F."/>
            <person name="Hugenholtz P."/>
            <person name="Woyke T."/>
            <person name="Wu D."/>
            <person name="Brambilla E."/>
            <person name="Klenk H.-P."/>
            <person name="Eisen J.A."/>
        </authorList>
    </citation>
    <scope>NUCLEOTIDE SEQUENCE</scope>
    <source>
        <strain evidence="2">DSM 6220</strain>
    </source>
</reference>
<keyword evidence="3" id="KW-1185">Reference proteome</keyword>
<proteinExistence type="predicted"/>
<dbReference type="AlphaFoldDB" id="H8L091"/>
<gene>
    <name evidence="2" type="ordered locus">Fraau_2793</name>
</gene>
<dbReference type="EMBL" id="CP003350">
    <property type="protein sequence ID" value="AFC87129.1"/>
    <property type="molecule type" value="Genomic_DNA"/>
</dbReference>
<dbReference type="RefSeq" id="WP_014404132.1">
    <property type="nucleotide sequence ID" value="NC_017033.1"/>
</dbReference>
<name>H8L091_FRAAD</name>
<dbReference type="eggNOG" id="ENOG50315FE">
    <property type="taxonomic scope" value="Bacteria"/>
</dbReference>
<evidence type="ECO:0000256" key="1">
    <source>
        <dbReference type="SAM" id="SignalP"/>
    </source>
</evidence>
<feature type="chain" id="PRO_5003614772" evidence="1">
    <location>
        <begin position="18"/>
        <end position="305"/>
    </location>
</feature>
<dbReference type="Proteomes" id="UP000005234">
    <property type="component" value="Chromosome"/>
</dbReference>
<organism evidence="2 3">
    <name type="scientific">Frateuria aurantia (strain ATCC 33424 / DSM 6220 / KCTC 2777 / LMG 1558 / NBRC 3245 / NCIMB 13370)</name>
    <name type="common">Acetobacter aurantius</name>
    <dbReference type="NCBI Taxonomy" id="767434"/>
    <lineage>
        <taxon>Bacteria</taxon>
        <taxon>Pseudomonadati</taxon>
        <taxon>Pseudomonadota</taxon>
        <taxon>Gammaproteobacteria</taxon>
        <taxon>Lysobacterales</taxon>
        <taxon>Rhodanobacteraceae</taxon>
        <taxon>Frateuria</taxon>
    </lineage>
</organism>
<evidence type="ECO:0000313" key="3">
    <source>
        <dbReference type="Proteomes" id="UP000005234"/>
    </source>
</evidence>
<feature type="signal peptide" evidence="1">
    <location>
        <begin position="1"/>
        <end position="17"/>
    </location>
</feature>
<sequence length="305" mass="31685">MRRLLAIAGLLFPLALAGQSLLGVDPQQQLELLREQGTAAQASWQPGLGLAGSSWQFNSQSLSPAESLASGGNLPFGMIAAAPSAQTRLQFSLAPHIQAQASVIRHNWVDNTVPVTESELGANLWRGRYSLGFSIGAASLSGRASSLPRVLPGAAVGLPYAGYGGSTEFNAMGRLMLSGQDSLRIGASVGRIDLLPGSALGSGGLGQKALSVGVQHGQVSGVLVGRMVQPLDAGAASMPYALDRRWSSLDFGVTWRLPWQGQISIGAHNLWSTGTQTGAVPGPGGPAAAIQDQSRTPYVQYHQDL</sequence>